<dbReference type="Gene3D" id="3.30.530.20">
    <property type="match status" value="1"/>
</dbReference>
<evidence type="ECO:0000313" key="3">
    <source>
        <dbReference type="Proteomes" id="UP001567538"/>
    </source>
</evidence>
<accession>A0ABD1FM94</accession>
<protein>
    <submittedName>
        <fullName evidence="2">Kirola-like</fullName>
    </submittedName>
</protein>
<dbReference type="AlphaFoldDB" id="A0ABD1FM94"/>
<evidence type="ECO:0000313" key="2">
    <source>
        <dbReference type="EMBL" id="KAL1532787.1"/>
    </source>
</evidence>
<reference evidence="2 3" key="1">
    <citation type="submission" date="2024-06" db="EMBL/GenBank/DDBJ databases">
        <title>A chromosome level genome sequence of Diviner's sage (Salvia divinorum).</title>
        <authorList>
            <person name="Ford S.A."/>
            <person name="Ro D.-K."/>
            <person name="Ness R.W."/>
            <person name="Phillips M.A."/>
        </authorList>
    </citation>
    <scope>NUCLEOTIDE SEQUENCE [LARGE SCALE GENOMIC DNA]</scope>
    <source>
        <strain evidence="2">SAF-2024a</strain>
        <tissue evidence="2">Leaf</tissue>
    </source>
</reference>
<dbReference type="EMBL" id="JBEAFC010000014">
    <property type="protein sequence ID" value="KAL1532787.1"/>
    <property type="molecule type" value="Genomic_DNA"/>
</dbReference>
<gene>
    <name evidence="2" type="ORF">AAHA92_32756</name>
</gene>
<dbReference type="SUPFAM" id="SSF55961">
    <property type="entry name" value="Bet v1-like"/>
    <property type="match status" value="1"/>
</dbReference>
<sequence>MGKLVSQRNIKWEGDLFNLFLFPYQFAQVAPQTVHSCDILAGSWGTVGSTILWTYNVGGAKNVAKEIVEAIDKKKKSIAYKVIEGDPLKFYSEFKIICEVHESSGHDNLVTYTLEYEKRNVESPEPTGFMDLLLHQFSKEVDDCSHRLQPN</sequence>
<feature type="domain" description="Bet v I/Major latex protein" evidence="1">
    <location>
        <begin position="1"/>
        <end position="150"/>
    </location>
</feature>
<evidence type="ECO:0000259" key="1">
    <source>
        <dbReference type="SMART" id="SM01037"/>
    </source>
</evidence>
<dbReference type="SMART" id="SM01037">
    <property type="entry name" value="Bet_v_1"/>
    <property type="match status" value="1"/>
</dbReference>
<name>A0ABD1FM94_SALDI</name>
<dbReference type="InterPro" id="IPR000916">
    <property type="entry name" value="Bet_v_I/MLP"/>
</dbReference>
<comment type="caution">
    <text evidence="2">The sequence shown here is derived from an EMBL/GenBank/DDBJ whole genome shotgun (WGS) entry which is preliminary data.</text>
</comment>
<proteinExistence type="predicted"/>
<dbReference type="Pfam" id="PF00407">
    <property type="entry name" value="Bet_v_1"/>
    <property type="match status" value="1"/>
</dbReference>
<keyword evidence="3" id="KW-1185">Reference proteome</keyword>
<dbReference type="Proteomes" id="UP001567538">
    <property type="component" value="Unassembled WGS sequence"/>
</dbReference>
<dbReference type="InterPro" id="IPR023393">
    <property type="entry name" value="START-like_dom_sf"/>
</dbReference>
<dbReference type="InterPro" id="IPR051761">
    <property type="entry name" value="MLP-like_ligand-binding"/>
</dbReference>
<dbReference type="PANTHER" id="PTHR31907">
    <property type="entry name" value="MLP-LIKE PROTEIN 423"/>
    <property type="match status" value="1"/>
</dbReference>
<organism evidence="2 3">
    <name type="scientific">Salvia divinorum</name>
    <name type="common">Maria pastora</name>
    <name type="synonym">Diviner's sage</name>
    <dbReference type="NCBI Taxonomy" id="28513"/>
    <lineage>
        <taxon>Eukaryota</taxon>
        <taxon>Viridiplantae</taxon>
        <taxon>Streptophyta</taxon>
        <taxon>Embryophyta</taxon>
        <taxon>Tracheophyta</taxon>
        <taxon>Spermatophyta</taxon>
        <taxon>Magnoliopsida</taxon>
        <taxon>eudicotyledons</taxon>
        <taxon>Gunneridae</taxon>
        <taxon>Pentapetalae</taxon>
        <taxon>asterids</taxon>
        <taxon>lamiids</taxon>
        <taxon>Lamiales</taxon>
        <taxon>Lamiaceae</taxon>
        <taxon>Nepetoideae</taxon>
        <taxon>Mentheae</taxon>
        <taxon>Salviinae</taxon>
        <taxon>Salvia</taxon>
        <taxon>Salvia subgen. Calosphace</taxon>
    </lineage>
</organism>